<dbReference type="PANTHER" id="PTHR43198">
    <property type="entry name" value="BIFUNCTIONAL TH2 PROTEIN"/>
    <property type="match status" value="1"/>
</dbReference>
<comment type="similarity">
    <text evidence="1">Belongs to the TenA family.</text>
</comment>
<comment type="catalytic activity">
    <reaction evidence="1">
        <text>4-amino-5-aminomethyl-2-methylpyrimidine + H2O = 4-amino-5-hydroxymethyl-2-methylpyrimidine + NH4(+)</text>
        <dbReference type="Rhea" id="RHEA:31799"/>
        <dbReference type="ChEBI" id="CHEBI:15377"/>
        <dbReference type="ChEBI" id="CHEBI:16892"/>
        <dbReference type="ChEBI" id="CHEBI:28938"/>
        <dbReference type="ChEBI" id="CHEBI:63416"/>
        <dbReference type="EC" id="3.5.99.2"/>
    </reaction>
</comment>
<dbReference type="Pfam" id="PF03070">
    <property type="entry name" value="TENA_THI-4"/>
    <property type="match status" value="1"/>
</dbReference>
<dbReference type="InterPro" id="IPR026285">
    <property type="entry name" value="TenA_E"/>
</dbReference>
<evidence type="ECO:0000256" key="1">
    <source>
        <dbReference type="PIRNR" id="PIRNR003170"/>
    </source>
</evidence>
<protein>
    <recommendedName>
        <fullName evidence="1">Aminopyrimidine aminohydrolase</fullName>
        <ecNumber evidence="1">3.5.99.2</ecNumber>
    </recommendedName>
</protein>
<dbReference type="SUPFAM" id="SSF48613">
    <property type="entry name" value="Heme oxygenase-like"/>
    <property type="match status" value="1"/>
</dbReference>
<dbReference type="CDD" id="cd19358">
    <property type="entry name" value="TenA_E_Spr0628-like"/>
    <property type="match status" value="1"/>
</dbReference>
<name>A0ABQ1IA95_9PROT</name>
<comment type="pathway">
    <text evidence="1">Cofactor biosynthesis; thiamine diphosphate biosynthesis.</text>
</comment>
<dbReference type="EC" id="3.5.99.2" evidence="1"/>
<accession>A0ABQ1IA95</accession>
<dbReference type="InterPro" id="IPR050967">
    <property type="entry name" value="Thiamine_Salvage_TenA"/>
</dbReference>
<evidence type="ECO:0000259" key="2">
    <source>
        <dbReference type="Pfam" id="PF03070"/>
    </source>
</evidence>
<dbReference type="Proteomes" id="UP000603352">
    <property type="component" value="Unassembled WGS sequence"/>
</dbReference>
<reference evidence="4" key="1">
    <citation type="journal article" date="2019" name="Int. J. Syst. Evol. Microbiol.">
        <title>The Global Catalogue of Microorganisms (GCM) 10K type strain sequencing project: providing services to taxonomists for standard genome sequencing and annotation.</title>
        <authorList>
            <consortium name="The Broad Institute Genomics Platform"/>
            <consortium name="The Broad Institute Genome Sequencing Center for Infectious Disease"/>
            <person name="Wu L."/>
            <person name="Ma J."/>
        </authorList>
    </citation>
    <scope>NUCLEOTIDE SEQUENCE [LARGE SCALE GENOMIC DNA]</scope>
    <source>
        <strain evidence="4">CGMCC 1.10188</strain>
    </source>
</reference>
<dbReference type="PANTHER" id="PTHR43198:SF2">
    <property type="entry name" value="SI:CH1073-67J19.1-RELATED"/>
    <property type="match status" value="1"/>
</dbReference>
<dbReference type="InterPro" id="IPR004305">
    <property type="entry name" value="Thiaminase-2/PQQC"/>
</dbReference>
<comment type="caution">
    <text evidence="3">The sequence shown here is derived from an EMBL/GenBank/DDBJ whole genome shotgun (WGS) entry which is preliminary data.</text>
</comment>
<comment type="function">
    <text evidence="1">Catalyzes an amino-pyrimidine hydrolysis reaction at the C5' of the pyrimidine moiety of thiamine compounds, a reaction that is part of a thiamine salvage pathway. Thus, catalyzes the conversion of 4-amino-5-aminomethyl-2-methylpyrimidine to 4-amino-5-hydroxymethyl-2-methylpyrimidine (HMP).</text>
</comment>
<dbReference type="InterPro" id="IPR016084">
    <property type="entry name" value="Haem_Oase-like_multi-hlx"/>
</dbReference>
<evidence type="ECO:0000313" key="3">
    <source>
        <dbReference type="EMBL" id="GGB29197.1"/>
    </source>
</evidence>
<gene>
    <name evidence="3" type="ORF">GCM10011505_08210</name>
</gene>
<dbReference type="EMBL" id="BMDZ01000005">
    <property type="protein sequence ID" value="GGB29197.1"/>
    <property type="molecule type" value="Genomic_DNA"/>
</dbReference>
<dbReference type="Gene3D" id="1.20.910.10">
    <property type="entry name" value="Heme oxygenase-like"/>
    <property type="match status" value="1"/>
</dbReference>
<proteinExistence type="inferred from homology"/>
<comment type="catalytic activity">
    <reaction evidence="1">
        <text>thiamine + H2O = 5-(2-hydroxyethyl)-4-methylthiazole + 4-amino-5-hydroxymethyl-2-methylpyrimidine + H(+)</text>
        <dbReference type="Rhea" id="RHEA:17509"/>
        <dbReference type="ChEBI" id="CHEBI:15377"/>
        <dbReference type="ChEBI" id="CHEBI:15378"/>
        <dbReference type="ChEBI" id="CHEBI:16892"/>
        <dbReference type="ChEBI" id="CHEBI:17957"/>
        <dbReference type="ChEBI" id="CHEBI:18385"/>
        <dbReference type="EC" id="3.5.99.2"/>
    </reaction>
</comment>
<keyword evidence="1" id="KW-0784">Thiamine biosynthesis</keyword>
<feature type="domain" description="Thiaminase-2/PQQC" evidence="2">
    <location>
        <begin position="30"/>
        <end position="234"/>
    </location>
</feature>
<organism evidence="3 4">
    <name type="scientific">Tistrella bauzanensis</name>
    <dbReference type="NCBI Taxonomy" id="657419"/>
    <lineage>
        <taxon>Bacteria</taxon>
        <taxon>Pseudomonadati</taxon>
        <taxon>Pseudomonadota</taxon>
        <taxon>Alphaproteobacteria</taxon>
        <taxon>Geminicoccales</taxon>
        <taxon>Geminicoccaceae</taxon>
        <taxon>Tistrella</taxon>
    </lineage>
</organism>
<dbReference type="RefSeq" id="WP_188575170.1">
    <property type="nucleotide sequence ID" value="NZ_BMDZ01000005.1"/>
</dbReference>
<keyword evidence="4" id="KW-1185">Reference proteome</keyword>
<evidence type="ECO:0000313" key="4">
    <source>
        <dbReference type="Proteomes" id="UP000603352"/>
    </source>
</evidence>
<sequence length="238" mass="26609">MSPAPTTDAPVTDAPATDATGRLSLWLRDRSEPDWSAAVAHRFTGELIAGTVADDVMRRYLIQDHRFVDSFVALLGAAIAAADRFDARIPLTRFAAMVTSDENDYFLRAFDALGVTEAMRRDTPDHSATTAFQALMTEARLTADYPCCLAVLVVAEWSYLTWAARADGRLPDRFEHAEWITLHDNPFFRDFVGWLVSELDRVGPTLDDDARARVEDLFRRAVAAERAFFDAAYQNGRD</sequence>
<dbReference type="PIRSF" id="PIRSF003170">
    <property type="entry name" value="Pet18p"/>
    <property type="match status" value="1"/>
</dbReference>
<keyword evidence="1" id="KW-0378">Hydrolase</keyword>